<evidence type="ECO:0000313" key="3">
    <source>
        <dbReference type="Proteomes" id="UP001642900"/>
    </source>
</evidence>
<name>A0A6G4WK49_9HYPH</name>
<dbReference type="EMBL" id="JAAKZF010000056">
    <property type="protein sequence ID" value="NGO54563.1"/>
    <property type="molecule type" value="Genomic_DNA"/>
</dbReference>
<accession>A0A6G4WK49</accession>
<evidence type="ECO:0000313" key="2">
    <source>
        <dbReference type="EMBL" id="NGO54563.1"/>
    </source>
</evidence>
<comment type="caution">
    <text evidence="2">The sequence shown here is derived from an EMBL/GenBank/DDBJ whole genome shotgun (WGS) entry which is preliminary data.</text>
</comment>
<sequence length="624" mass="69003">MKNEDLLGLVKQKVENLRPKLLDLSRRNPLLATKLSPRSNAHIRAVDELPEVLFYKLNNGQTMRLVPLPEIDADPRDEETKTFRDALANARITDEAYLAELDAIERDADDYLDHTRVIERALKDRIRVDLGLPPRPQKADVNLAQHARNNGITPSYELPDPEDESEHDRHTDDDIQTLLLPKDLERKLNNVTSKCRTWIQETGINVLQVAYGFLEWSEPNQTDTSYAPLILCGAQIEKKRTREGVEFRISGTGEEPEVNAVLTEKMRIEFGIELPPFEGASVEDYLATVAKIAPKQIVWRVRRQVAIGVFPSARMAMYHDIDPSNPPFPDNEIVRSLLGGMNSESALPFAEEYNVDEPDIERCVPCVVLDADSSQFSTLVDIANGKNLAVEGPPGTGKSQTIVNAIAAALAEGKKVLFVAEKLAALNVVRSRLEAVGLGEFLLPLQAERSTREQVTGSVRSRVEMRRPAAIRDYDRQLEEYRRIRSQLAEYIDLLTLPFASSGLTVHEILGKSIATSPCLEGMPAEVIAETDIPDSFLSVAGIGRLRALAVAVEKGAQGAAQAASYWKSTGLVHAERFTVEEACNLALNSARAYRALATLRDGLSAHGIDPRTGNETLGTLQQA</sequence>
<reference evidence="2 3" key="1">
    <citation type="submission" date="2020-02" db="EMBL/GenBank/DDBJ databases">
        <title>Genome sequence of strain CCNWXJ40-4.</title>
        <authorList>
            <person name="Gao J."/>
            <person name="Sun J."/>
        </authorList>
    </citation>
    <scope>NUCLEOTIDE SEQUENCE [LARGE SCALE GENOMIC DNA]</scope>
    <source>
        <strain evidence="2 3">CCNWXJ 40-4</strain>
    </source>
</reference>
<dbReference type="AlphaFoldDB" id="A0A6G4WK49"/>
<protein>
    <submittedName>
        <fullName evidence="2">DUF4011 domain-containing protein</fullName>
    </submittedName>
</protein>
<dbReference type="RefSeq" id="WP_165032900.1">
    <property type="nucleotide sequence ID" value="NZ_JAAKZF010000056.1"/>
</dbReference>
<keyword evidence="3" id="KW-1185">Reference proteome</keyword>
<organism evidence="2 3">
    <name type="scientific">Allomesorhizobium camelthorni</name>
    <dbReference type="NCBI Taxonomy" id="475069"/>
    <lineage>
        <taxon>Bacteria</taxon>
        <taxon>Pseudomonadati</taxon>
        <taxon>Pseudomonadota</taxon>
        <taxon>Alphaproteobacteria</taxon>
        <taxon>Hyphomicrobiales</taxon>
        <taxon>Phyllobacteriaceae</taxon>
        <taxon>Allomesorhizobium</taxon>
    </lineage>
</organism>
<dbReference type="Proteomes" id="UP001642900">
    <property type="component" value="Unassembled WGS sequence"/>
</dbReference>
<dbReference type="SUPFAM" id="SSF52540">
    <property type="entry name" value="P-loop containing nucleoside triphosphate hydrolases"/>
    <property type="match status" value="1"/>
</dbReference>
<proteinExistence type="predicted"/>
<dbReference type="InterPro" id="IPR027417">
    <property type="entry name" value="P-loop_NTPase"/>
</dbReference>
<dbReference type="Gene3D" id="3.40.50.300">
    <property type="entry name" value="P-loop containing nucleotide triphosphate hydrolases"/>
    <property type="match status" value="1"/>
</dbReference>
<feature type="region of interest" description="Disordered" evidence="1">
    <location>
        <begin position="146"/>
        <end position="171"/>
    </location>
</feature>
<dbReference type="InterPro" id="IPR025103">
    <property type="entry name" value="DUF4011"/>
</dbReference>
<dbReference type="Pfam" id="PF13195">
    <property type="entry name" value="DUF4011"/>
    <property type="match status" value="1"/>
</dbReference>
<evidence type="ECO:0000256" key="1">
    <source>
        <dbReference type="SAM" id="MobiDB-lite"/>
    </source>
</evidence>
<gene>
    <name evidence="2" type="ORF">G6N73_26145</name>
</gene>